<dbReference type="InParanoid" id="A0A0R0KDW2"/>
<organism evidence="2">
    <name type="scientific">Glycine max</name>
    <name type="common">Soybean</name>
    <name type="synonym">Glycine hispida</name>
    <dbReference type="NCBI Taxonomy" id="3847"/>
    <lineage>
        <taxon>Eukaryota</taxon>
        <taxon>Viridiplantae</taxon>
        <taxon>Streptophyta</taxon>
        <taxon>Embryophyta</taxon>
        <taxon>Tracheophyta</taxon>
        <taxon>Spermatophyta</taxon>
        <taxon>Magnoliopsida</taxon>
        <taxon>eudicotyledons</taxon>
        <taxon>Gunneridae</taxon>
        <taxon>Pentapetalae</taxon>
        <taxon>rosids</taxon>
        <taxon>fabids</taxon>
        <taxon>Fabales</taxon>
        <taxon>Fabaceae</taxon>
        <taxon>Papilionoideae</taxon>
        <taxon>50 kb inversion clade</taxon>
        <taxon>NPAAA clade</taxon>
        <taxon>indigoferoid/millettioid clade</taxon>
        <taxon>Phaseoleae</taxon>
        <taxon>Glycine</taxon>
        <taxon>Glycine subgen. Soja</taxon>
    </lineage>
</organism>
<reference evidence="2" key="3">
    <citation type="submission" date="2018-07" db="EMBL/GenBank/DDBJ databases">
        <title>WGS assembly of Glycine max.</title>
        <authorList>
            <person name="Schmutz J."/>
            <person name="Cannon S."/>
            <person name="Schlueter J."/>
            <person name="Ma J."/>
            <person name="Mitros T."/>
            <person name="Nelson W."/>
            <person name="Hyten D."/>
            <person name="Song Q."/>
            <person name="Thelen J."/>
            <person name="Cheng J."/>
            <person name="Xu D."/>
            <person name="Hellsten U."/>
            <person name="May G."/>
            <person name="Yu Y."/>
            <person name="Sakurai T."/>
            <person name="Umezawa T."/>
            <person name="Bhattacharyya M."/>
            <person name="Sandhu D."/>
            <person name="Valliyodan B."/>
            <person name="Lindquist E."/>
            <person name="Peto M."/>
            <person name="Grant D."/>
            <person name="Shu S."/>
            <person name="Goodstein D."/>
            <person name="Barry K."/>
            <person name="Futrell-Griggs M."/>
            <person name="Abernathy B."/>
            <person name="Du J."/>
            <person name="Tian Z."/>
            <person name="Zhu L."/>
            <person name="Gill N."/>
            <person name="Joshi T."/>
            <person name="Libault M."/>
            <person name="Sethuraman A."/>
            <person name="Zhang X."/>
            <person name="Shinozaki K."/>
            <person name="Nguyen H."/>
            <person name="Wing R."/>
            <person name="Cregan P."/>
            <person name="Specht J."/>
            <person name="Grimwood J."/>
            <person name="Rokhsar D."/>
            <person name="Stacey G."/>
            <person name="Shoemaker R."/>
            <person name="Jackson S."/>
        </authorList>
    </citation>
    <scope>NUCLEOTIDE SEQUENCE</scope>
    <source>
        <tissue evidence="2">Callus</tissue>
    </source>
</reference>
<name>A0A0R0KDW2_SOYBN</name>
<dbReference type="Gramene" id="KRH63241">
    <property type="protein sequence ID" value="KRH63241"/>
    <property type="gene ID" value="GLYMA_04G162900"/>
</dbReference>
<accession>A0A0R0KDW2</accession>
<evidence type="ECO:0008006" key="5">
    <source>
        <dbReference type="Google" id="ProtNLM"/>
    </source>
</evidence>
<evidence type="ECO:0000313" key="2">
    <source>
        <dbReference type="EMBL" id="KRH63241.1"/>
    </source>
</evidence>
<sequence>MNHRTRGCNDSNRLLNFKLAFFICAALLLRSEHNSHGCLNLLQQHTFSICTHNSILSRSAHTTAYFLFPCCHI</sequence>
<keyword evidence="1" id="KW-0732">Signal</keyword>
<dbReference type="EnsemblPlants" id="KRH63241">
    <property type="protein sequence ID" value="KRH63241"/>
    <property type="gene ID" value="GLYMA_04G162900"/>
</dbReference>
<feature type="chain" id="PRO_5014522248" description="Secreted protein" evidence="1">
    <location>
        <begin position="32"/>
        <end position="73"/>
    </location>
</feature>
<dbReference type="AlphaFoldDB" id="A0A0R0KDW2"/>
<keyword evidence="4" id="KW-1185">Reference proteome</keyword>
<dbReference type="Proteomes" id="UP000008827">
    <property type="component" value="Chromosome 4"/>
</dbReference>
<dbReference type="EMBL" id="CM000837">
    <property type="protein sequence ID" value="KRH63241.1"/>
    <property type="molecule type" value="Genomic_DNA"/>
</dbReference>
<evidence type="ECO:0000256" key="1">
    <source>
        <dbReference type="SAM" id="SignalP"/>
    </source>
</evidence>
<reference evidence="2 3" key="1">
    <citation type="journal article" date="2010" name="Nature">
        <title>Genome sequence of the palaeopolyploid soybean.</title>
        <authorList>
            <person name="Schmutz J."/>
            <person name="Cannon S.B."/>
            <person name="Schlueter J."/>
            <person name="Ma J."/>
            <person name="Mitros T."/>
            <person name="Nelson W."/>
            <person name="Hyten D.L."/>
            <person name="Song Q."/>
            <person name="Thelen J.J."/>
            <person name="Cheng J."/>
            <person name="Xu D."/>
            <person name="Hellsten U."/>
            <person name="May G.D."/>
            <person name="Yu Y."/>
            <person name="Sakurai T."/>
            <person name="Umezawa T."/>
            <person name="Bhattacharyya M.K."/>
            <person name="Sandhu D."/>
            <person name="Valliyodan B."/>
            <person name="Lindquist E."/>
            <person name="Peto M."/>
            <person name="Grant D."/>
            <person name="Shu S."/>
            <person name="Goodstein D."/>
            <person name="Barry K."/>
            <person name="Futrell-Griggs M."/>
            <person name="Abernathy B."/>
            <person name="Du J."/>
            <person name="Tian Z."/>
            <person name="Zhu L."/>
            <person name="Gill N."/>
            <person name="Joshi T."/>
            <person name="Libault M."/>
            <person name="Sethuraman A."/>
            <person name="Zhang X.-C."/>
            <person name="Shinozaki K."/>
            <person name="Nguyen H.T."/>
            <person name="Wing R.A."/>
            <person name="Cregan P."/>
            <person name="Specht J."/>
            <person name="Grimwood J."/>
            <person name="Rokhsar D."/>
            <person name="Stacey G."/>
            <person name="Shoemaker R.C."/>
            <person name="Jackson S.A."/>
        </authorList>
    </citation>
    <scope>NUCLEOTIDE SEQUENCE</scope>
    <source>
        <strain evidence="3">cv. Williams 82</strain>
        <tissue evidence="2">Callus</tissue>
    </source>
</reference>
<proteinExistence type="predicted"/>
<reference evidence="3" key="2">
    <citation type="submission" date="2018-02" db="UniProtKB">
        <authorList>
            <consortium name="EnsemblPlants"/>
        </authorList>
    </citation>
    <scope>IDENTIFICATION</scope>
    <source>
        <strain evidence="3">Williams 82</strain>
    </source>
</reference>
<evidence type="ECO:0000313" key="3">
    <source>
        <dbReference type="EnsemblPlants" id="KRH63241"/>
    </source>
</evidence>
<gene>
    <name evidence="2" type="ORF">GLYMA_04G162900</name>
</gene>
<evidence type="ECO:0000313" key="4">
    <source>
        <dbReference type="Proteomes" id="UP000008827"/>
    </source>
</evidence>
<protein>
    <recommendedName>
        <fullName evidence="5">Secreted protein</fullName>
    </recommendedName>
</protein>
<feature type="signal peptide" evidence="1">
    <location>
        <begin position="1"/>
        <end position="31"/>
    </location>
</feature>